<evidence type="ECO:0000259" key="8">
    <source>
        <dbReference type="PROSITE" id="PS50850"/>
    </source>
</evidence>
<evidence type="ECO:0000256" key="4">
    <source>
        <dbReference type="ARBA" id="ARBA00022692"/>
    </source>
</evidence>
<protein>
    <submittedName>
        <fullName evidence="9">MFS transporter</fullName>
    </submittedName>
</protein>
<feature type="transmembrane region" description="Helical" evidence="7">
    <location>
        <begin position="280"/>
        <end position="299"/>
    </location>
</feature>
<feature type="transmembrane region" description="Helical" evidence="7">
    <location>
        <begin position="133"/>
        <end position="153"/>
    </location>
</feature>
<feature type="domain" description="Major facilitator superfamily (MFS) profile" evidence="8">
    <location>
        <begin position="8"/>
        <end position="392"/>
    </location>
</feature>
<name>A0ABR8XCY1_9BACL</name>
<proteinExistence type="inferred from homology"/>
<feature type="transmembrane region" description="Helical" evidence="7">
    <location>
        <begin position="338"/>
        <end position="360"/>
    </location>
</feature>
<evidence type="ECO:0000256" key="2">
    <source>
        <dbReference type="ARBA" id="ARBA00008335"/>
    </source>
</evidence>
<feature type="transmembrane region" description="Helical" evidence="7">
    <location>
        <begin position="254"/>
        <end position="273"/>
    </location>
</feature>
<evidence type="ECO:0000256" key="7">
    <source>
        <dbReference type="SAM" id="Phobius"/>
    </source>
</evidence>
<feature type="transmembrane region" description="Helical" evidence="7">
    <location>
        <begin position="42"/>
        <end position="62"/>
    </location>
</feature>
<comment type="caution">
    <text evidence="9">The sequence shown here is derived from an EMBL/GenBank/DDBJ whole genome shotgun (WGS) entry which is preliminary data.</text>
</comment>
<feature type="transmembrane region" description="Helical" evidence="7">
    <location>
        <begin position="305"/>
        <end position="326"/>
    </location>
</feature>
<comment type="similarity">
    <text evidence="2">Belongs to the major facilitator superfamily.</text>
</comment>
<evidence type="ECO:0000313" key="9">
    <source>
        <dbReference type="EMBL" id="MBD8027068.1"/>
    </source>
</evidence>
<evidence type="ECO:0000256" key="1">
    <source>
        <dbReference type="ARBA" id="ARBA00004651"/>
    </source>
</evidence>
<feature type="transmembrane region" description="Helical" evidence="7">
    <location>
        <begin position="159"/>
        <end position="180"/>
    </location>
</feature>
<dbReference type="Gene3D" id="1.20.1250.20">
    <property type="entry name" value="MFS general substrate transporter like domains"/>
    <property type="match status" value="2"/>
</dbReference>
<keyword evidence="5 7" id="KW-1133">Transmembrane helix</keyword>
<comment type="subcellular location">
    <subcellularLocation>
        <location evidence="1">Cell membrane</location>
        <topology evidence="1">Multi-pass membrane protein</topology>
    </subcellularLocation>
</comment>
<dbReference type="PROSITE" id="PS00216">
    <property type="entry name" value="SUGAR_TRANSPORT_1"/>
    <property type="match status" value="1"/>
</dbReference>
<evidence type="ECO:0000256" key="6">
    <source>
        <dbReference type="ARBA" id="ARBA00023136"/>
    </source>
</evidence>
<keyword evidence="4 7" id="KW-0812">Transmembrane</keyword>
<feature type="transmembrane region" description="Helical" evidence="7">
    <location>
        <begin position="366"/>
        <end position="389"/>
    </location>
</feature>
<evidence type="ECO:0000313" key="10">
    <source>
        <dbReference type="Proteomes" id="UP000640930"/>
    </source>
</evidence>
<dbReference type="InterPro" id="IPR036259">
    <property type="entry name" value="MFS_trans_sf"/>
</dbReference>
<dbReference type="InterPro" id="IPR051788">
    <property type="entry name" value="MFS_Transporter"/>
</dbReference>
<dbReference type="PANTHER" id="PTHR23514">
    <property type="entry name" value="BYPASS OF STOP CODON PROTEIN 6"/>
    <property type="match status" value="1"/>
</dbReference>
<sequence>MKNTYMKAAIGLYSNYFLLGMVNIILSSNMESLTEKWGTTSTVISYIIAAIGFGKLLTYSSLGVLSDKIGRKPLLIFASLFMAVFLVSIPLLPNYKLAFLFALLAGVANAAMDAGSYPALVEIFTKKSGSANVLVKAFMSTGATILPFIILFLADNHLFFGYSFFLLAIIYLFNMMILLLSTFPKGNEVKIEDNEESVKSIAKFNSEPKLLKEGLSLIVIGFTSTALFTVAQIWLPSYGQEAVFMATNEAVKLLSYYSIGSVVSVLALAFVLGNKIKATTILIVYPMITVITVAVILTIKEPSIITMASFFLGFSTAGVLQLAITLMTELFWMRKGTVTGLVATASSVASVVMPLITGAIAERGAINFIFIFDGFIAVIGIIAALFIFVRYKRLTLKSFQ</sequence>
<dbReference type="InterPro" id="IPR020846">
    <property type="entry name" value="MFS_dom"/>
</dbReference>
<dbReference type="InterPro" id="IPR011701">
    <property type="entry name" value="MFS"/>
</dbReference>
<feature type="transmembrane region" description="Helical" evidence="7">
    <location>
        <begin position="12"/>
        <end position="30"/>
    </location>
</feature>
<feature type="transmembrane region" description="Helical" evidence="7">
    <location>
        <begin position="214"/>
        <end position="234"/>
    </location>
</feature>
<dbReference type="PROSITE" id="PS50850">
    <property type="entry name" value="MFS"/>
    <property type="match status" value="1"/>
</dbReference>
<keyword evidence="3" id="KW-0813">Transport</keyword>
<evidence type="ECO:0000256" key="5">
    <source>
        <dbReference type="ARBA" id="ARBA00022989"/>
    </source>
</evidence>
<gene>
    <name evidence="9" type="ORF">H9636_10430</name>
</gene>
<dbReference type="SUPFAM" id="SSF103473">
    <property type="entry name" value="MFS general substrate transporter"/>
    <property type="match status" value="1"/>
</dbReference>
<feature type="transmembrane region" description="Helical" evidence="7">
    <location>
        <begin position="98"/>
        <end position="121"/>
    </location>
</feature>
<reference evidence="9 10" key="1">
    <citation type="submission" date="2020-08" db="EMBL/GenBank/DDBJ databases">
        <title>A Genomic Blueprint of the Chicken Gut Microbiome.</title>
        <authorList>
            <person name="Gilroy R."/>
            <person name="Ravi A."/>
            <person name="Getino M."/>
            <person name="Pursley I."/>
            <person name="Horton D.L."/>
            <person name="Alikhan N.-F."/>
            <person name="Baker D."/>
            <person name="Gharbi K."/>
            <person name="Hall N."/>
            <person name="Watson M."/>
            <person name="Adriaenssens E.M."/>
            <person name="Foster-Nyarko E."/>
            <person name="Jarju S."/>
            <person name="Secka A."/>
            <person name="Antonio M."/>
            <person name="Oren A."/>
            <person name="Chaudhuri R."/>
            <person name="La Ragione R.M."/>
            <person name="Hildebrand F."/>
            <person name="Pallen M.J."/>
        </authorList>
    </citation>
    <scope>NUCLEOTIDE SEQUENCE [LARGE SCALE GENOMIC DNA]</scope>
    <source>
        <strain evidence="9 10">Re31</strain>
    </source>
</reference>
<dbReference type="InterPro" id="IPR005829">
    <property type="entry name" value="Sugar_transporter_CS"/>
</dbReference>
<keyword evidence="10" id="KW-1185">Reference proteome</keyword>
<dbReference type="Pfam" id="PF07690">
    <property type="entry name" value="MFS_1"/>
    <property type="match status" value="1"/>
</dbReference>
<feature type="transmembrane region" description="Helical" evidence="7">
    <location>
        <begin position="74"/>
        <end position="92"/>
    </location>
</feature>
<keyword evidence="6 7" id="KW-0472">Membrane</keyword>
<dbReference type="RefSeq" id="WP_191707546.1">
    <property type="nucleotide sequence ID" value="NZ_JACSQA010000014.1"/>
</dbReference>
<accession>A0ABR8XCY1</accession>
<dbReference type="PANTHER" id="PTHR23514:SF3">
    <property type="entry name" value="BYPASS OF STOP CODON PROTEIN 6"/>
    <property type="match status" value="1"/>
</dbReference>
<organism evidence="9 10">
    <name type="scientific">Ureibacillus galli</name>
    <dbReference type="NCBI Taxonomy" id="2762222"/>
    <lineage>
        <taxon>Bacteria</taxon>
        <taxon>Bacillati</taxon>
        <taxon>Bacillota</taxon>
        <taxon>Bacilli</taxon>
        <taxon>Bacillales</taxon>
        <taxon>Caryophanaceae</taxon>
        <taxon>Ureibacillus</taxon>
    </lineage>
</organism>
<dbReference type="Proteomes" id="UP000640930">
    <property type="component" value="Unassembled WGS sequence"/>
</dbReference>
<dbReference type="EMBL" id="JACSQA010000014">
    <property type="protein sequence ID" value="MBD8027068.1"/>
    <property type="molecule type" value="Genomic_DNA"/>
</dbReference>
<evidence type="ECO:0000256" key="3">
    <source>
        <dbReference type="ARBA" id="ARBA00022448"/>
    </source>
</evidence>